<keyword evidence="3" id="KW-1185">Reference proteome</keyword>
<feature type="region of interest" description="Disordered" evidence="1">
    <location>
        <begin position="109"/>
        <end position="130"/>
    </location>
</feature>
<dbReference type="AlphaFoldDB" id="A0A4Y2L8Q1"/>
<dbReference type="EMBL" id="BGPR01005533">
    <property type="protein sequence ID" value="GBN11045.1"/>
    <property type="molecule type" value="Genomic_DNA"/>
</dbReference>
<evidence type="ECO:0000256" key="1">
    <source>
        <dbReference type="SAM" id="MobiDB-lite"/>
    </source>
</evidence>
<accession>A0A4Y2L8Q1</accession>
<dbReference type="Proteomes" id="UP000499080">
    <property type="component" value="Unassembled WGS sequence"/>
</dbReference>
<protein>
    <submittedName>
        <fullName evidence="2">Uncharacterized protein</fullName>
    </submittedName>
</protein>
<evidence type="ECO:0000313" key="2">
    <source>
        <dbReference type="EMBL" id="GBN11045.1"/>
    </source>
</evidence>
<reference evidence="2 3" key="1">
    <citation type="journal article" date="2019" name="Sci. Rep.">
        <title>Orb-weaving spider Araneus ventricosus genome elucidates the spidroin gene catalogue.</title>
        <authorList>
            <person name="Kono N."/>
            <person name="Nakamura H."/>
            <person name="Ohtoshi R."/>
            <person name="Moran D.A.P."/>
            <person name="Shinohara A."/>
            <person name="Yoshida Y."/>
            <person name="Fujiwara M."/>
            <person name="Mori M."/>
            <person name="Tomita M."/>
            <person name="Arakawa K."/>
        </authorList>
    </citation>
    <scope>NUCLEOTIDE SEQUENCE [LARGE SCALE GENOMIC DNA]</scope>
</reference>
<comment type="caution">
    <text evidence="2">The sequence shown here is derived from an EMBL/GenBank/DDBJ whole genome shotgun (WGS) entry which is preliminary data.</text>
</comment>
<gene>
    <name evidence="2" type="ORF">AVEN_22836_1</name>
</gene>
<proteinExistence type="predicted"/>
<sequence length="130" mass="14542">MSLMSENCRLCDITSLPVNEIYVVCSSKVNSRNNESTNTITIWEISLALIIRRASRVLIWHLSSVNIDKSMFSGATKLVGSMPGKSHSILLKATRGNFSHAFRFRPMSPVKDEGPEDLRSNRCRNGNSLK</sequence>
<name>A0A4Y2L8Q1_ARAVE</name>
<feature type="compositionally biased region" description="Basic and acidic residues" evidence="1">
    <location>
        <begin position="110"/>
        <end position="120"/>
    </location>
</feature>
<evidence type="ECO:0000313" key="3">
    <source>
        <dbReference type="Proteomes" id="UP000499080"/>
    </source>
</evidence>
<organism evidence="2 3">
    <name type="scientific">Araneus ventricosus</name>
    <name type="common">Orbweaver spider</name>
    <name type="synonym">Epeira ventricosa</name>
    <dbReference type="NCBI Taxonomy" id="182803"/>
    <lineage>
        <taxon>Eukaryota</taxon>
        <taxon>Metazoa</taxon>
        <taxon>Ecdysozoa</taxon>
        <taxon>Arthropoda</taxon>
        <taxon>Chelicerata</taxon>
        <taxon>Arachnida</taxon>
        <taxon>Araneae</taxon>
        <taxon>Araneomorphae</taxon>
        <taxon>Entelegynae</taxon>
        <taxon>Araneoidea</taxon>
        <taxon>Araneidae</taxon>
        <taxon>Araneus</taxon>
    </lineage>
</organism>